<reference evidence="2 3" key="3">
    <citation type="submission" date="2019-11" db="EMBL/GenBank/DDBJ databases">
        <title>A de novo genome assembly of a pear dwarfing rootstock.</title>
        <authorList>
            <person name="Wang F."/>
            <person name="Wang J."/>
            <person name="Li S."/>
            <person name="Zhang Y."/>
            <person name="Fang M."/>
            <person name="Ma L."/>
            <person name="Zhao Y."/>
            <person name="Jiang S."/>
        </authorList>
    </citation>
    <scope>NUCLEOTIDE SEQUENCE [LARGE SCALE GENOMIC DNA]</scope>
    <source>
        <strain evidence="2">S2</strain>
        <tissue evidence="2">Leaf</tissue>
    </source>
</reference>
<comment type="caution">
    <text evidence="2">The sequence shown here is derived from an EMBL/GenBank/DDBJ whole genome shotgun (WGS) entry which is preliminary data.</text>
</comment>
<accession>A0A5N5FHY2</accession>
<keyword evidence="3" id="KW-1185">Reference proteome</keyword>
<dbReference type="Proteomes" id="UP000327157">
    <property type="component" value="Chromosome 10"/>
</dbReference>
<proteinExistence type="predicted"/>
<reference evidence="2 3" key="1">
    <citation type="submission" date="2019-09" db="EMBL/GenBank/DDBJ databases">
        <authorList>
            <person name="Ou C."/>
        </authorList>
    </citation>
    <scope>NUCLEOTIDE SEQUENCE [LARGE SCALE GENOMIC DNA]</scope>
    <source>
        <strain evidence="2">S2</strain>
        <tissue evidence="2">Leaf</tissue>
    </source>
</reference>
<gene>
    <name evidence="2" type="ORF">D8674_003754</name>
</gene>
<sequence>MGVDIDPFPTTMVSMVDACLPRDKGKEKAEFIPMRHVPKQNCRPRLKIDLFSNEPPQDLIRPAVVKSMWSSSIEEANKLTVLCSRCKVDVILAESKEEPRRMAVSQTSIAALEYMREFHKKHSANDLYGLPKACQDTIDLILTCPNIKQIIQKTSDSGLKARHIIGTYSSDNRGKENDTPHANPEEEDLEKEEDHDSMGPSILDNMEISMEIELAMKEDKLKVSLVELFPCSSSVNLHHLKPLYVIAHIDRYPVSKIFINYGMTVNIIPVSIMKALRRFNDELIPLGITMSSFVGDKFQT</sequence>
<dbReference type="EMBL" id="SMOL01000695">
    <property type="protein sequence ID" value="KAB2602749.1"/>
    <property type="molecule type" value="Genomic_DNA"/>
</dbReference>
<dbReference type="AlphaFoldDB" id="A0A5N5FHY2"/>
<evidence type="ECO:0000313" key="3">
    <source>
        <dbReference type="Proteomes" id="UP000327157"/>
    </source>
</evidence>
<reference evidence="3" key="2">
    <citation type="submission" date="2019-10" db="EMBL/GenBank/DDBJ databases">
        <title>A de novo genome assembly of a pear dwarfing rootstock.</title>
        <authorList>
            <person name="Wang F."/>
            <person name="Wang J."/>
            <person name="Li S."/>
            <person name="Zhang Y."/>
            <person name="Fang M."/>
            <person name="Ma L."/>
            <person name="Zhao Y."/>
            <person name="Jiang S."/>
        </authorList>
    </citation>
    <scope>NUCLEOTIDE SEQUENCE [LARGE SCALE GENOMIC DNA]</scope>
</reference>
<organism evidence="2 3">
    <name type="scientific">Pyrus ussuriensis x Pyrus communis</name>
    <dbReference type="NCBI Taxonomy" id="2448454"/>
    <lineage>
        <taxon>Eukaryota</taxon>
        <taxon>Viridiplantae</taxon>
        <taxon>Streptophyta</taxon>
        <taxon>Embryophyta</taxon>
        <taxon>Tracheophyta</taxon>
        <taxon>Spermatophyta</taxon>
        <taxon>Magnoliopsida</taxon>
        <taxon>eudicotyledons</taxon>
        <taxon>Gunneridae</taxon>
        <taxon>Pentapetalae</taxon>
        <taxon>rosids</taxon>
        <taxon>fabids</taxon>
        <taxon>Rosales</taxon>
        <taxon>Rosaceae</taxon>
        <taxon>Amygdaloideae</taxon>
        <taxon>Maleae</taxon>
        <taxon>Pyrus</taxon>
    </lineage>
</organism>
<feature type="region of interest" description="Disordered" evidence="1">
    <location>
        <begin position="169"/>
        <end position="200"/>
    </location>
</feature>
<evidence type="ECO:0000313" key="2">
    <source>
        <dbReference type="EMBL" id="KAB2602749.1"/>
    </source>
</evidence>
<protein>
    <submittedName>
        <fullName evidence="2">Uncharacterized protein</fullName>
    </submittedName>
</protein>
<evidence type="ECO:0000256" key="1">
    <source>
        <dbReference type="SAM" id="MobiDB-lite"/>
    </source>
</evidence>
<name>A0A5N5FHY2_9ROSA</name>
<dbReference type="OrthoDB" id="1738459at2759"/>